<protein>
    <submittedName>
        <fullName evidence="1">Uncharacterized protein</fullName>
    </submittedName>
</protein>
<dbReference type="Pfam" id="PF20420">
    <property type="entry name" value="DUF6702"/>
    <property type="match status" value="1"/>
</dbReference>
<evidence type="ECO:0000313" key="2">
    <source>
        <dbReference type="Proteomes" id="UP000196102"/>
    </source>
</evidence>
<accession>A0A1Z8AGV5</accession>
<comment type="caution">
    <text evidence="1">The sequence shown here is derived from an EMBL/GenBank/DDBJ whole genome shotgun (WGS) entry which is preliminary data.</text>
</comment>
<gene>
    <name evidence="1" type="ORF">A9Q93_13525</name>
</gene>
<evidence type="ECO:0000313" key="1">
    <source>
        <dbReference type="EMBL" id="OUS09571.1"/>
    </source>
</evidence>
<dbReference type="Proteomes" id="UP000196102">
    <property type="component" value="Unassembled WGS sequence"/>
</dbReference>
<reference evidence="2" key="1">
    <citation type="journal article" date="2017" name="Proc. Natl. Acad. Sci. U.S.A.">
        <title>Simulation of Deepwater Horizon oil plume reveals substrate specialization within a complex community of hydrocarbon-degraders.</title>
        <authorList>
            <person name="Hu P."/>
            <person name="Dubinsky E.A."/>
            <person name="Probst A.J."/>
            <person name="Wang J."/>
            <person name="Sieber C.M.K."/>
            <person name="Tom L.M."/>
            <person name="Gardinali P."/>
            <person name="Banfield J.F."/>
            <person name="Atlas R.M."/>
            <person name="Andersen G.L."/>
        </authorList>
    </citation>
    <scope>NUCLEOTIDE SEQUENCE [LARGE SCALE GENOMIC DNA]</scope>
</reference>
<dbReference type="EMBL" id="MAAX01000210">
    <property type="protein sequence ID" value="OUS09571.1"/>
    <property type="molecule type" value="Genomic_DNA"/>
</dbReference>
<name>A0A1Z8AGV5_9FLAO</name>
<dbReference type="InterPro" id="IPR046525">
    <property type="entry name" value="DUF6702"/>
</dbReference>
<organism evidence="1 2">
    <name type="scientific">Nonlabens dokdonensis</name>
    <dbReference type="NCBI Taxonomy" id="328515"/>
    <lineage>
        <taxon>Bacteria</taxon>
        <taxon>Pseudomonadati</taxon>
        <taxon>Bacteroidota</taxon>
        <taxon>Flavobacteriia</taxon>
        <taxon>Flavobacteriales</taxon>
        <taxon>Flavobacteriaceae</taxon>
        <taxon>Nonlabens</taxon>
    </lineage>
</organism>
<sequence length="162" mass="18987">MEDCDGFRFRESENINFHKYYISVSNATYSKEAKSVQMITRFFIDDLEDVINARISNPIKLGDKSTIQDVYPYLKDYLNKKLQVKIDGKNTMPNFLGAEYESDQIVLYIEIPAEDIPEEITMKFNAFIELFEEQKNLVHLKINGKRKTMLFDINKSTDSVKF</sequence>
<dbReference type="AlphaFoldDB" id="A0A1Z8AGV5"/>
<proteinExistence type="predicted"/>